<feature type="compositionally biased region" description="Low complexity" evidence="1">
    <location>
        <begin position="615"/>
        <end position="626"/>
    </location>
</feature>
<evidence type="ECO:0000256" key="1">
    <source>
        <dbReference type="SAM" id="MobiDB-lite"/>
    </source>
</evidence>
<dbReference type="SMART" id="SM00343">
    <property type="entry name" value="ZnF_C2HC"/>
    <property type="match status" value="2"/>
</dbReference>
<feature type="region of interest" description="Disordered" evidence="1">
    <location>
        <begin position="256"/>
        <end position="283"/>
    </location>
</feature>
<gene>
    <name evidence="4" type="ORF">PCOR1329_LOCUS80939</name>
</gene>
<organism evidence="4 5">
    <name type="scientific">Prorocentrum cordatum</name>
    <dbReference type="NCBI Taxonomy" id="2364126"/>
    <lineage>
        <taxon>Eukaryota</taxon>
        <taxon>Sar</taxon>
        <taxon>Alveolata</taxon>
        <taxon>Dinophyceae</taxon>
        <taxon>Prorocentrales</taxon>
        <taxon>Prorocentraceae</taxon>
        <taxon>Prorocentrum</taxon>
    </lineage>
</organism>
<feature type="region of interest" description="Disordered" evidence="1">
    <location>
        <begin position="584"/>
        <end position="653"/>
    </location>
</feature>
<evidence type="ECO:0000256" key="2">
    <source>
        <dbReference type="SAM" id="Phobius"/>
    </source>
</evidence>
<dbReference type="InterPro" id="IPR001878">
    <property type="entry name" value="Znf_CCHC"/>
</dbReference>
<feature type="compositionally biased region" description="Low complexity" evidence="1">
    <location>
        <begin position="1042"/>
        <end position="1068"/>
    </location>
</feature>
<feature type="transmembrane region" description="Helical" evidence="2">
    <location>
        <begin position="1552"/>
        <end position="1577"/>
    </location>
</feature>
<sequence length="1657" mass="180207">MASSTTQNGTYQIWSLKDIRSHESFSGGQDEFESFFFTLEAEVTEMGWKSLYDAAVGHAGPIAAEDIQNAETLELSRNLSTFLAMKMRGKALTMTKLAGAGNGFEALRQIYADYRPSGGTSEHSLLTRSFAEVLHDWDHLVTQHELASQDTISDRLKCATILGYAPLPIRKVLDGASQEVRENYAVMRTRIREHCMERNAKAFVPRPPEVTGGGGQAPMQVDAVGQVDAIGFGKPRCNLCKKLGHTAGKCWFKGKGGAKGDSKGGKGDGGKGGPKGGRGGNAPSIDTHKTCHYCKKKGHIKINCFKFKKDQEDRKKGTVSTVEKEAAEVNAMAVPSEDDSDERGFCMALESDYVDHDSDGHQVDIVDHDSDGHQVDYVDHGSSGHQVGCESFGGQLEGEFARHACDDTTIMAIGDGAKLKAYDAHDFLMLDGGADEHCARRSFARHSAVEPTSAKLIAAQKQKISLDGEAMVPFTTGGRVVCKANFKVGPFARNLLSTGRVYDAGFDVVQSHNDGCYVGYPKPDGRYVKIPMVRRKNAFGAPASVHKDLEDAKEVAKETKRLLGRYPDQQSGIVAAKEDAVMKDEGAVQADEAAAPVPMAEGAGSASSGPGGGAPTAAPPAAASPPGDQPGPGAAPRPVRDPEGAELGPGSRVDLLRQRLKELGAATYGTKEQLWTRPKHAELKHKQDLDFKKAVEERYQQQVDGQPVTEAKVAEAPYAPTEVEKEQHEDPHTKQPVYGSNVREELSFFDWAFNGTKNTDNLCDGADKGLGTSLAAADRSTGLLYGNALGSKAADDHTAKQLMRFMKQLAYQKPEPRCDSEPAVKALQDKVATARNEENLETRASQGRTRDSKSTGFIETRIRWWRGRFKVNWVQVEMNYGIKLTPHSPLWPFLAHHAANVANWRSRGADGDAAHFAVYGANYIGAVVPFAEAAMARVPVSKTGQRRSMGGLVPRLTKADTVWAKGIWAGKTTNNDEHIILTIVGKVTCRTARRLPNGKRHDRELLLKVCGEPWKEKIAHMPRPLVMDGGRGEVAPTPLEAAGTEAEGAAPDAPTPAAASSSGTATRARSQNNDAVLGWHEAKRGRHEDPIVGAIEDISETLDYKALLTAKELTHWDSSGSPHEEAAEALDKGLKLCDEFGIYSVHPRTAADGKKKVDTKWEKKACPQFYRKPMTRLGLELHMDDFYCTGRKSEVESCLPMIRAKLKLKDSDVVTEGRFEYLKRTRIKTDEGIFAQPHEKHALNIITELGLKGANPVKTPDLGSEEVLEHSPPLVDKQIARHCSRVGSGLYLAQGRTDIQRAVGMLASDLAAPTVDMRIYKKGAVHLRSFSDSDHGGKEAKRKSTTCGVLYADGAALATLVRRQDLIAVSSGESEFYALSTVAMDGKMLRDLLTWFGFRVEWTLETDSSAARAMSLRQGVGKVRHLDTRALWAQQATRMRGLKVLKCKGGENPSDIGTKPHTSEAHEQLCKQVGPRRLNGDLGVVREVKVNVVIEKLGRTARGTQCGGRIASSPSLNTATLALCMALQAQRGEGVQDGGGAGGTDDDNRDFMIAPVMLLLSWALTFALGFLTAIWALRGRIAPSPQAPRASSSSGGERDPEVMTKMMMNGSWVFHLPETDRAAHQSRRCRALEGVLYVERRLAARRRCEVCFAKKHE</sequence>
<feature type="domain" description="CCHC-type" evidence="3">
    <location>
        <begin position="290"/>
        <end position="306"/>
    </location>
</feature>
<keyword evidence="2" id="KW-0472">Membrane</keyword>
<dbReference type="CDD" id="cd09272">
    <property type="entry name" value="RNase_HI_RT_Ty1"/>
    <property type="match status" value="1"/>
</dbReference>
<evidence type="ECO:0000259" key="3">
    <source>
        <dbReference type="SMART" id="SM00343"/>
    </source>
</evidence>
<keyword evidence="2" id="KW-1133">Transmembrane helix</keyword>
<reference evidence="4" key="1">
    <citation type="submission" date="2023-10" db="EMBL/GenBank/DDBJ databases">
        <authorList>
            <person name="Chen Y."/>
            <person name="Shah S."/>
            <person name="Dougan E. K."/>
            <person name="Thang M."/>
            <person name="Chan C."/>
        </authorList>
    </citation>
    <scope>NUCLEOTIDE SEQUENCE [LARGE SCALE GENOMIC DNA]</scope>
</reference>
<accession>A0ABN9XYE0</accession>
<keyword evidence="2" id="KW-0812">Transmembrane</keyword>
<proteinExistence type="predicted"/>
<protein>
    <recommendedName>
        <fullName evidence="3">CCHC-type domain-containing protein</fullName>
    </recommendedName>
</protein>
<feature type="compositionally biased region" description="Gly residues" evidence="1">
    <location>
        <begin position="270"/>
        <end position="280"/>
    </location>
</feature>
<dbReference type="EMBL" id="CAUYUJ010021510">
    <property type="protein sequence ID" value="CAK0905149.1"/>
    <property type="molecule type" value="Genomic_DNA"/>
</dbReference>
<name>A0ABN9XYE0_9DINO</name>
<feature type="region of interest" description="Disordered" evidence="1">
    <location>
        <begin position="1042"/>
        <end position="1071"/>
    </location>
</feature>
<evidence type="ECO:0000313" key="4">
    <source>
        <dbReference type="EMBL" id="CAK0905149.1"/>
    </source>
</evidence>
<feature type="compositionally biased region" description="Basic and acidic residues" evidence="1">
    <location>
        <begin position="258"/>
        <end position="269"/>
    </location>
</feature>
<feature type="compositionally biased region" description="Low complexity" evidence="1">
    <location>
        <begin position="598"/>
        <end position="608"/>
    </location>
</feature>
<keyword evidence="5" id="KW-1185">Reference proteome</keyword>
<feature type="domain" description="CCHC-type" evidence="3">
    <location>
        <begin position="236"/>
        <end position="252"/>
    </location>
</feature>
<dbReference type="Gene3D" id="4.10.60.10">
    <property type="entry name" value="Zinc finger, CCHC-type"/>
    <property type="match status" value="1"/>
</dbReference>
<comment type="caution">
    <text evidence="4">The sequence shown here is derived from an EMBL/GenBank/DDBJ whole genome shotgun (WGS) entry which is preliminary data.</text>
</comment>
<dbReference type="Proteomes" id="UP001189429">
    <property type="component" value="Unassembled WGS sequence"/>
</dbReference>
<evidence type="ECO:0000313" key="5">
    <source>
        <dbReference type="Proteomes" id="UP001189429"/>
    </source>
</evidence>